<feature type="non-terminal residue" evidence="1">
    <location>
        <position position="1"/>
    </location>
</feature>
<reference evidence="1" key="1">
    <citation type="journal article" date="2014" name="Front. Microbiol.">
        <title>High frequency of phylogenetically diverse reductive dehalogenase-homologous genes in deep subseafloor sedimentary metagenomes.</title>
        <authorList>
            <person name="Kawai M."/>
            <person name="Futagami T."/>
            <person name="Toyoda A."/>
            <person name="Takaki Y."/>
            <person name="Nishi S."/>
            <person name="Hori S."/>
            <person name="Arai W."/>
            <person name="Tsubouchi T."/>
            <person name="Morono Y."/>
            <person name="Uchiyama I."/>
            <person name="Ito T."/>
            <person name="Fujiyama A."/>
            <person name="Inagaki F."/>
            <person name="Takami H."/>
        </authorList>
    </citation>
    <scope>NUCLEOTIDE SEQUENCE</scope>
    <source>
        <strain evidence="1">Expedition CK06-06</strain>
    </source>
</reference>
<organism evidence="1">
    <name type="scientific">marine sediment metagenome</name>
    <dbReference type="NCBI Taxonomy" id="412755"/>
    <lineage>
        <taxon>unclassified sequences</taxon>
        <taxon>metagenomes</taxon>
        <taxon>ecological metagenomes</taxon>
    </lineage>
</organism>
<accession>X1ERJ0</accession>
<comment type="caution">
    <text evidence="1">The sequence shown here is derived from an EMBL/GenBank/DDBJ whole genome shotgun (WGS) entry which is preliminary data.</text>
</comment>
<evidence type="ECO:0000313" key="1">
    <source>
        <dbReference type="EMBL" id="GAH22935.1"/>
    </source>
</evidence>
<protein>
    <submittedName>
        <fullName evidence="1">Uncharacterized protein</fullName>
    </submittedName>
</protein>
<proteinExistence type="predicted"/>
<dbReference type="AlphaFoldDB" id="X1ERJ0"/>
<sequence>GEGFERGEKKLRRSLTLGKTVNLIDVGEWEIFKKEPAQSFYFWEDDDGKGEKGRSVKSVEFCQNFSMIFVKKGSLAKMASQTRFLKGFEVPTV</sequence>
<dbReference type="EMBL" id="BART01039731">
    <property type="protein sequence ID" value="GAH22935.1"/>
    <property type="molecule type" value="Genomic_DNA"/>
</dbReference>
<name>X1ERJ0_9ZZZZ</name>
<gene>
    <name evidence="1" type="ORF">S01H4_65120</name>
</gene>